<dbReference type="PANTHER" id="PTHR31168">
    <property type="entry name" value="OS02G0292800 PROTEIN"/>
    <property type="match status" value="1"/>
</dbReference>
<organism evidence="2 3">
    <name type="scientific">Archaeoglobus profundus (strain DSM 5631 / JCM 9629 / NBRC 100127 / Av18)</name>
    <dbReference type="NCBI Taxonomy" id="572546"/>
    <lineage>
        <taxon>Archaea</taxon>
        <taxon>Methanobacteriati</taxon>
        <taxon>Methanobacteriota</taxon>
        <taxon>Archaeoglobi</taxon>
        <taxon>Archaeoglobales</taxon>
        <taxon>Archaeoglobaceae</taxon>
        <taxon>Archaeoglobus</taxon>
    </lineage>
</organism>
<proteinExistence type="predicted"/>
<dbReference type="GeneID" id="8739414"/>
<keyword evidence="3" id="KW-1185">Reference proteome</keyword>
<dbReference type="EMBL" id="CP001857">
    <property type="protein sequence ID" value="ADB57817.1"/>
    <property type="molecule type" value="Genomic_DNA"/>
</dbReference>
<evidence type="ECO:0000313" key="2">
    <source>
        <dbReference type="EMBL" id="ADB57817.1"/>
    </source>
</evidence>
<dbReference type="PANTHER" id="PTHR31168:SF1">
    <property type="entry name" value="DUF599 FAMILY PROTEIN"/>
    <property type="match status" value="1"/>
</dbReference>
<accession>D2RHP2</accession>
<feature type="transmembrane region" description="Helical" evidence="1">
    <location>
        <begin position="7"/>
        <end position="27"/>
    </location>
</feature>
<dbReference type="KEGG" id="apo:Arcpr_0754"/>
<dbReference type="OrthoDB" id="381961at2157"/>
<dbReference type="RefSeq" id="WP_012940153.1">
    <property type="nucleotide sequence ID" value="NC_013741.1"/>
</dbReference>
<sequence length="215" mass="24878">MVSQLDILAFLIFIACFGGYHALYLLIVEKYPKKAVKAYVRILREKSIANLLEREEYETLVQQLRDAIQVCYVFASSSLIFMGLMFNLLINIDEIARNLKITDVTAFEYKVLFVIAIQALSFIFFISSIRYYRMLSLLIATPPEEILRLLGITAEKFYAQLLDKGCTYYTLGSRGLLYSMLSFTWFLSPLAFLTLVIVVTLLLAKYRDFTRFQEV</sequence>
<feature type="transmembrane region" description="Helical" evidence="1">
    <location>
        <begin position="67"/>
        <end position="90"/>
    </location>
</feature>
<dbReference type="InterPro" id="IPR006747">
    <property type="entry name" value="DUF599"/>
</dbReference>
<evidence type="ECO:0000313" key="3">
    <source>
        <dbReference type="Proteomes" id="UP000001901"/>
    </source>
</evidence>
<dbReference type="Proteomes" id="UP000001901">
    <property type="component" value="Chromosome"/>
</dbReference>
<dbReference type="AlphaFoldDB" id="D2RHP2"/>
<dbReference type="Pfam" id="PF04654">
    <property type="entry name" value="DUF599"/>
    <property type="match status" value="1"/>
</dbReference>
<evidence type="ECO:0000256" key="1">
    <source>
        <dbReference type="SAM" id="Phobius"/>
    </source>
</evidence>
<feature type="transmembrane region" description="Helical" evidence="1">
    <location>
        <begin position="183"/>
        <end position="204"/>
    </location>
</feature>
<dbReference type="STRING" id="572546.Arcpr_0754"/>
<dbReference type="HOGENOM" id="CLU_1280728_0_0_2"/>
<dbReference type="eggNOG" id="arCOG13271">
    <property type="taxonomic scope" value="Archaea"/>
</dbReference>
<protein>
    <recommendedName>
        <fullName evidence="4">DUF599 domain-containing protein</fullName>
    </recommendedName>
</protein>
<keyword evidence="1" id="KW-0472">Membrane</keyword>
<evidence type="ECO:0008006" key="4">
    <source>
        <dbReference type="Google" id="ProtNLM"/>
    </source>
</evidence>
<dbReference type="PaxDb" id="572546-Arcpr_0754"/>
<keyword evidence="1" id="KW-1133">Transmembrane helix</keyword>
<keyword evidence="1" id="KW-0812">Transmembrane</keyword>
<feature type="transmembrane region" description="Helical" evidence="1">
    <location>
        <begin position="111"/>
        <end position="132"/>
    </location>
</feature>
<reference evidence="2 3" key="1">
    <citation type="journal article" date="2010" name="Stand. Genomic Sci.">
        <title>Complete genome sequence of Archaeoglobus profundus type strain (AV18).</title>
        <authorList>
            <person name="von Jan M."/>
            <person name="Lapidus A."/>
            <person name="Del Rio T.G."/>
            <person name="Copeland A."/>
            <person name="Tice H."/>
            <person name="Cheng J.F."/>
            <person name="Lucas S."/>
            <person name="Chen F."/>
            <person name="Nolan M."/>
            <person name="Goodwin L."/>
            <person name="Han C."/>
            <person name="Pitluck S."/>
            <person name="Liolios K."/>
            <person name="Ivanova N."/>
            <person name="Mavromatis K."/>
            <person name="Ovchinnikova G."/>
            <person name="Chertkov O."/>
            <person name="Pati A."/>
            <person name="Chen A."/>
            <person name="Palaniappan K."/>
            <person name="Land M."/>
            <person name="Hauser L."/>
            <person name="Chang Y.J."/>
            <person name="Jeffries C.D."/>
            <person name="Saunders E."/>
            <person name="Brettin T."/>
            <person name="Detter J.C."/>
            <person name="Chain P."/>
            <person name="Eichinger K."/>
            <person name="Huber H."/>
            <person name="Spring S."/>
            <person name="Rohde M."/>
            <person name="Goker M."/>
            <person name="Wirth R."/>
            <person name="Woyke T."/>
            <person name="Bristow J."/>
            <person name="Eisen J.A."/>
            <person name="Markowitz V."/>
            <person name="Hugenholtz P."/>
            <person name="Kyrpides N.C."/>
            <person name="Klenk H.P."/>
        </authorList>
    </citation>
    <scope>NUCLEOTIDE SEQUENCE [LARGE SCALE GENOMIC DNA]</scope>
    <source>
        <strain evidence="3">DSM 5631 / JCM 9629 / NBRC 100127 / Av18</strain>
    </source>
</reference>
<gene>
    <name evidence="2" type="ordered locus">Arcpr_0754</name>
</gene>
<name>D2RHP2_ARCPA</name>